<proteinExistence type="predicted"/>
<keyword evidence="1" id="KW-0812">Transmembrane</keyword>
<keyword evidence="1" id="KW-1133">Transmembrane helix</keyword>
<dbReference type="EMBL" id="CP035093">
    <property type="protein sequence ID" value="QAT15102.1"/>
    <property type="molecule type" value="Genomic_DNA"/>
</dbReference>
<evidence type="ECO:0000313" key="5">
    <source>
        <dbReference type="Proteomes" id="UP000596117"/>
    </source>
</evidence>
<dbReference type="EMBL" id="CP066026">
    <property type="protein sequence ID" value="QQB87515.1"/>
    <property type="molecule type" value="Genomic_DNA"/>
</dbReference>
<name>A0A410NYX9_BREDI</name>
<dbReference type="KEGG" id="bdm:EQG53_12455"/>
<dbReference type="Pfam" id="PF03929">
    <property type="entry name" value="PepSY_TM"/>
    <property type="match status" value="1"/>
</dbReference>
<feature type="transmembrane region" description="Helical" evidence="1">
    <location>
        <begin position="12"/>
        <end position="40"/>
    </location>
</feature>
<evidence type="ECO:0000313" key="2">
    <source>
        <dbReference type="EMBL" id="QAT15102.1"/>
    </source>
</evidence>
<feature type="transmembrane region" description="Helical" evidence="1">
    <location>
        <begin position="338"/>
        <end position="363"/>
    </location>
</feature>
<evidence type="ECO:0000256" key="1">
    <source>
        <dbReference type="SAM" id="Phobius"/>
    </source>
</evidence>
<dbReference type="PANTHER" id="PTHR34219">
    <property type="entry name" value="IRON-REGULATED INNER MEMBRANE PROTEIN-RELATED"/>
    <property type="match status" value="1"/>
</dbReference>
<keyword evidence="1" id="KW-0472">Membrane</keyword>
<dbReference type="Proteomes" id="UP000287388">
    <property type="component" value="Chromosome"/>
</dbReference>
<sequence length="375" mass="40786">MTASLSSRLRRLWLDVHLWIGVGLLIAIIPLSTSGAILVWKDGLERLTHPERYAVSGPDVRQAPSIYVQAAETAFKGQADFTQLRLPEKAGDPVVVVARLKEEDASGGRLRNLNVWIDPPTGKVLGLADVSRALPQWLHRLHGSLFIPKVGPKFVGGLGWAMFVSCATGLWLWWPRNGAVIKALRWRRGPSMLFNLHHMIGFWICLPLAVLSLTRVYISFPQTSRALFGVHQAEAGSSAPQGDRFAPPIPHPSLEIDAVLRSAQASTAGARIISISAPIIGNEPSWRIQIAPPGQPAPTTLQIVDASGQIKPGQGPTGGGDPLSRWMRNIHDGGDTGLIWQTIIVLGGVSPVILSITGLIMWLRRRAMARRRAEA</sequence>
<dbReference type="Proteomes" id="UP000596117">
    <property type="component" value="Chromosome"/>
</dbReference>
<feature type="transmembrane region" description="Helical" evidence="1">
    <location>
        <begin position="154"/>
        <end position="174"/>
    </location>
</feature>
<dbReference type="AlphaFoldDB" id="A0A410NYX9"/>
<evidence type="ECO:0000313" key="3">
    <source>
        <dbReference type="EMBL" id="QQB87515.1"/>
    </source>
</evidence>
<dbReference type="InterPro" id="IPR005625">
    <property type="entry name" value="PepSY-ass_TM"/>
</dbReference>
<accession>A0A410NYX9</accession>
<gene>
    <name evidence="2" type="ORF">EQG53_12455</name>
    <name evidence="3" type="ORF">I6H83_09995</name>
</gene>
<protein>
    <submittedName>
        <fullName evidence="2">PepSY domain-containing protein</fullName>
    </submittedName>
</protein>
<reference evidence="2 4" key="1">
    <citation type="submission" date="2019-01" db="EMBL/GenBank/DDBJ databases">
        <title>Brevundimonas diminuta Genome sequencing and assembly.</title>
        <authorList>
            <person name="Chen H."/>
        </authorList>
    </citation>
    <scope>NUCLEOTIDE SEQUENCE [LARGE SCALE GENOMIC DNA]</scope>
    <source>
        <strain evidence="2">ATCC</strain>
        <strain evidence="4">ATCC(B) 19146</strain>
    </source>
</reference>
<keyword evidence="5" id="KW-1185">Reference proteome</keyword>
<organism evidence="2 4">
    <name type="scientific">Brevundimonas diminuta</name>
    <name type="common">Pseudomonas diminuta</name>
    <dbReference type="NCBI Taxonomy" id="293"/>
    <lineage>
        <taxon>Bacteria</taxon>
        <taxon>Pseudomonadati</taxon>
        <taxon>Pseudomonadota</taxon>
        <taxon>Alphaproteobacteria</taxon>
        <taxon>Caulobacterales</taxon>
        <taxon>Caulobacteraceae</taxon>
        <taxon>Brevundimonas</taxon>
    </lineage>
</organism>
<evidence type="ECO:0000313" key="4">
    <source>
        <dbReference type="Proteomes" id="UP000287388"/>
    </source>
</evidence>
<feature type="transmembrane region" description="Helical" evidence="1">
    <location>
        <begin position="195"/>
        <end position="218"/>
    </location>
</feature>
<dbReference type="RefSeq" id="WP_046652898.1">
    <property type="nucleotide sequence ID" value="NZ_BJNC01000026.1"/>
</dbReference>
<reference evidence="3 5" key="2">
    <citation type="submission" date="2020-12" db="EMBL/GenBank/DDBJ databases">
        <title>FDA dAtabase for Regulatory Grade micrObial Sequences (FDA-ARGOS): Supporting development and validation of Infectious Disease Dx tests.</title>
        <authorList>
            <person name="Kerrigan L."/>
            <person name="Long C."/>
            <person name="Tallon L."/>
            <person name="Sadzewicz L."/>
            <person name="Zhao X."/>
            <person name="Boylan J."/>
            <person name="Ott S."/>
            <person name="Bowen H."/>
            <person name="Vavikolanu K."/>
            <person name="Mehta A."/>
            <person name="Aluvathingal J."/>
            <person name="Nadendla S."/>
            <person name="Yan Y."/>
            <person name="Sichtig H."/>
        </authorList>
    </citation>
    <scope>NUCLEOTIDE SEQUENCE [LARGE SCALE GENOMIC DNA]</scope>
    <source>
        <strain evidence="3 5">FDAARGOS_1026</strain>
    </source>
</reference>